<dbReference type="PRINTS" id="PR00237">
    <property type="entry name" value="GPCRRHODOPSN"/>
</dbReference>
<keyword evidence="2 11" id="KW-0812">Transmembrane</keyword>
<sequence length="346" mass="39934">MDLTTWTANTSPLDMQESNANMQANSSMNSSLQCTEMAQFQHYLLPIVYSVVFVFGLLENMTALYVLNKQWKRFPHFTAFTLSIIVIDILFAFSLPFMISYYHRGNDWIFGNFLCKVVGCLFFCNMYSCTIFLFCICIDRYIAVMHPIKYLQLQNSFYRAVTSFTIWMVIILAAVTFILLGSKTRMFSNGKHACMENFSHDFWTKRLATFSTISTVLGFVTPFLTILVCYSIIVRRIIDMTQKKKGSQYLKKKSLCTIAGVVMVLTICFLPFHVVQMVHILIRTNVLPYPGWLHFTCVAKPIVTVMASLNCCLDPFVYYFSIDNFDFLPACFARRPERIIQKESCS</sequence>
<dbReference type="Proteomes" id="UP000886611">
    <property type="component" value="Unassembled WGS sequence"/>
</dbReference>
<evidence type="ECO:0000259" key="13">
    <source>
        <dbReference type="PROSITE" id="PS50262"/>
    </source>
</evidence>
<evidence type="ECO:0000256" key="3">
    <source>
        <dbReference type="ARBA" id="ARBA00022859"/>
    </source>
</evidence>
<feature type="transmembrane region" description="Helical" evidence="12">
    <location>
        <begin position="254"/>
        <end position="275"/>
    </location>
</feature>
<dbReference type="CDD" id="cd14982">
    <property type="entry name" value="7tmA_purinoceptor-like"/>
    <property type="match status" value="1"/>
</dbReference>
<evidence type="ECO:0000256" key="6">
    <source>
        <dbReference type="ARBA" id="ARBA00023130"/>
    </source>
</evidence>
<keyword evidence="8" id="KW-1015">Disulfide bond</keyword>
<dbReference type="InterPro" id="IPR047160">
    <property type="entry name" value="GP183-like"/>
</dbReference>
<dbReference type="InterPro" id="IPR000276">
    <property type="entry name" value="GPCR_Rhodpsn"/>
</dbReference>
<evidence type="ECO:0000256" key="7">
    <source>
        <dbReference type="ARBA" id="ARBA00023136"/>
    </source>
</evidence>
<feature type="transmembrane region" description="Helical" evidence="12">
    <location>
        <begin position="47"/>
        <end position="67"/>
    </location>
</feature>
<evidence type="ECO:0000313" key="15">
    <source>
        <dbReference type="Proteomes" id="UP000886611"/>
    </source>
</evidence>
<keyword evidence="9 11" id="KW-0675">Receptor</keyword>
<dbReference type="Pfam" id="PF00001">
    <property type="entry name" value="7tm_1"/>
    <property type="match status" value="1"/>
</dbReference>
<feature type="domain" description="G-protein coupled receptors family 1 profile" evidence="13">
    <location>
        <begin position="59"/>
        <end position="318"/>
    </location>
</feature>
<evidence type="ECO:0000256" key="1">
    <source>
        <dbReference type="ARBA" id="ARBA00004141"/>
    </source>
</evidence>
<dbReference type="PROSITE" id="PS00237">
    <property type="entry name" value="G_PROTEIN_RECEP_F1_1"/>
    <property type="match status" value="1"/>
</dbReference>
<feature type="non-terminal residue" evidence="14">
    <location>
        <position position="346"/>
    </location>
</feature>
<dbReference type="SUPFAM" id="SSF81321">
    <property type="entry name" value="Family A G protein-coupled receptor-like"/>
    <property type="match status" value="1"/>
</dbReference>
<protein>
    <submittedName>
        <fullName evidence="14">CLTR2 protein</fullName>
    </submittedName>
</protein>
<evidence type="ECO:0000256" key="9">
    <source>
        <dbReference type="ARBA" id="ARBA00023170"/>
    </source>
</evidence>
<organism evidence="14 15">
    <name type="scientific">Polypterus senegalus</name>
    <name type="common">Senegal bichir</name>
    <dbReference type="NCBI Taxonomy" id="55291"/>
    <lineage>
        <taxon>Eukaryota</taxon>
        <taxon>Metazoa</taxon>
        <taxon>Chordata</taxon>
        <taxon>Craniata</taxon>
        <taxon>Vertebrata</taxon>
        <taxon>Euteleostomi</taxon>
        <taxon>Actinopterygii</taxon>
        <taxon>Polypteriformes</taxon>
        <taxon>Polypteridae</taxon>
        <taxon>Polypterus</taxon>
    </lineage>
</organism>
<feature type="transmembrane region" description="Helical" evidence="12">
    <location>
        <begin position="157"/>
        <end position="180"/>
    </location>
</feature>
<name>A0A8X7WUQ1_POLSE</name>
<dbReference type="PANTHER" id="PTHR24237">
    <property type="entry name" value="G-PROTEIN COUPLED RECEPTOR"/>
    <property type="match status" value="1"/>
</dbReference>
<dbReference type="FunFam" id="1.20.1070.10:FF:000017">
    <property type="entry name" value="lysophosphatidic acid receptor 4"/>
    <property type="match status" value="1"/>
</dbReference>
<dbReference type="Gene3D" id="1.20.1070.10">
    <property type="entry name" value="Rhodopsin 7-helix transmembrane proteins"/>
    <property type="match status" value="1"/>
</dbReference>
<dbReference type="OrthoDB" id="5960344at2759"/>
<comment type="subcellular location">
    <subcellularLocation>
        <location evidence="1">Membrane</location>
        <topology evidence="1">Multi-pass membrane protein</topology>
    </subcellularLocation>
</comment>
<feature type="non-terminal residue" evidence="14">
    <location>
        <position position="1"/>
    </location>
</feature>
<dbReference type="InterPro" id="IPR017452">
    <property type="entry name" value="GPCR_Rhodpsn_7TM"/>
</dbReference>
<keyword evidence="6" id="KW-1064">Adaptive immunity</keyword>
<comment type="caution">
    <text evidence="14">The sequence shown here is derived from an EMBL/GenBank/DDBJ whole genome shotgun (WGS) entry which is preliminary data.</text>
</comment>
<dbReference type="GO" id="GO:0004930">
    <property type="term" value="F:G protein-coupled receptor activity"/>
    <property type="evidence" value="ECO:0007669"/>
    <property type="project" value="UniProtKB-KW"/>
</dbReference>
<keyword evidence="10 11" id="KW-0807">Transducer</keyword>
<dbReference type="GO" id="GO:0016020">
    <property type="term" value="C:membrane"/>
    <property type="evidence" value="ECO:0007669"/>
    <property type="project" value="UniProtKB-SubCell"/>
</dbReference>
<feature type="transmembrane region" description="Helical" evidence="12">
    <location>
        <begin position="207"/>
        <end position="233"/>
    </location>
</feature>
<evidence type="ECO:0000256" key="5">
    <source>
        <dbReference type="ARBA" id="ARBA00023040"/>
    </source>
</evidence>
<gene>
    <name evidence="14" type="primary">Cysltr2</name>
    <name evidence="14" type="ORF">GTO96_0007609</name>
</gene>
<dbReference type="PROSITE" id="PS50262">
    <property type="entry name" value="G_PROTEIN_RECEP_F1_2"/>
    <property type="match status" value="1"/>
</dbReference>
<dbReference type="PANTHER" id="PTHR24237:SF37">
    <property type="entry name" value="COAGULATION FACTOR II (THROMBIN) RECEPTOR-LIKE 2-RELATED"/>
    <property type="match status" value="1"/>
</dbReference>
<keyword evidence="4 12" id="KW-1133">Transmembrane helix</keyword>
<evidence type="ECO:0000256" key="11">
    <source>
        <dbReference type="RuleBase" id="RU000688"/>
    </source>
</evidence>
<feature type="transmembrane region" description="Helical" evidence="12">
    <location>
        <begin position="79"/>
        <end position="102"/>
    </location>
</feature>
<evidence type="ECO:0000256" key="12">
    <source>
        <dbReference type="SAM" id="Phobius"/>
    </source>
</evidence>
<reference evidence="14 15" key="1">
    <citation type="journal article" date="2021" name="Cell">
        <title>Tracing the genetic footprints of vertebrate landing in non-teleost ray-finned fishes.</title>
        <authorList>
            <person name="Bi X."/>
            <person name="Wang K."/>
            <person name="Yang L."/>
            <person name="Pan H."/>
            <person name="Jiang H."/>
            <person name="Wei Q."/>
            <person name="Fang M."/>
            <person name="Yu H."/>
            <person name="Zhu C."/>
            <person name="Cai Y."/>
            <person name="He Y."/>
            <person name="Gan X."/>
            <person name="Zeng H."/>
            <person name="Yu D."/>
            <person name="Zhu Y."/>
            <person name="Jiang H."/>
            <person name="Qiu Q."/>
            <person name="Yang H."/>
            <person name="Zhang Y.E."/>
            <person name="Wang W."/>
            <person name="Zhu M."/>
            <person name="He S."/>
            <person name="Zhang G."/>
        </authorList>
    </citation>
    <scope>NUCLEOTIDE SEQUENCE [LARGE SCALE GENOMIC DNA]</scope>
    <source>
        <strain evidence="14">Bchr_013</strain>
    </source>
</reference>
<dbReference type="AlphaFoldDB" id="A0A8X7WUQ1"/>
<feature type="transmembrane region" description="Helical" evidence="12">
    <location>
        <begin position="108"/>
        <end position="136"/>
    </location>
</feature>
<keyword evidence="15" id="KW-1185">Reference proteome</keyword>
<keyword evidence="3" id="KW-0391">Immunity</keyword>
<dbReference type="PRINTS" id="PR01157">
    <property type="entry name" value="P2YPURNOCPTR"/>
</dbReference>
<evidence type="ECO:0000313" key="14">
    <source>
        <dbReference type="EMBL" id="KAG2456165.1"/>
    </source>
</evidence>
<dbReference type="GO" id="GO:0008142">
    <property type="term" value="F:oxysterol binding"/>
    <property type="evidence" value="ECO:0007669"/>
    <property type="project" value="InterPro"/>
</dbReference>
<evidence type="ECO:0000256" key="2">
    <source>
        <dbReference type="ARBA" id="ARBA00022692"/>
    </source>
</evidence>
<keyword evidence="7 12" id="KW-0472">Membrane</keyword>
<evidence type="ECO:0000256" key="8">
    <source>
        <dbReference type="ARBA" id="ARBA00023157"/>
    </source>
</evidence>
<evidence type="ECO:0000256" key="10">
    <source>
        <dbReference type="ARBA" id="ARBA00023224"/>
    </source>
</evidence>
<accession>A0A8X7WUQ1</accession>
<evidence type="ECO:0000256" key="4">
    <source>
        <dbReference type="ARBA" id="ARBA00022989"/>
    </source>
</evidence>
<comment type="similarity">
    <text evidence="11">Belongs to the G-protein coupled receptor 1 family.</text>
</comment>
<keyword evidence="5 11" id="KW-0297">G-protein coupled receptor</keyword>
<dbReference type="GO" id="GO:0002250">
    <property type="term" value="P:adaptive immune response"/>
    <property type="evidence" value="ECO:0007669"/>
    <property type="project" value="UniProtKB-KW"/>
</dbReference>
<dbReference type="EMBL" id="JAATIS010009265">
    <property type="protein sequence ID" value="KAG2456165.1"/>
    <property type="molecule type" value="Genomic_DNA"/>
</dbReference>
<proteinExistence type="inferred from homology"/>